<evidence type="ECO:0000256" key="2">
    <source>
        <dbReference type="ARBA" id="ARBA00008335"/>
    </source>
</evidence>
<accession>A0A9P9D5G8</accession>
<dbReference type="OrthoDB" id="5296287at2759"/>
<feature type="transmembrane region" description="Helical" evidence="8">
    <location>
        <begin position="239"/>
        <end position="259"/>
    </location>
</feature>
<feature type="transmembrane region" description="Helical" evidence="8">
    <location>
        <begin position="123"/>
        <end position="142"/>
    </location>
</feature>
<dbReference type="SUPFAM" id="SSF103473">
    <property type="entry name" value="MFS general substrate transporter"/>
    <property type="match status" value="1"/>
</dbReference>
<evidence type="ECO:0000256" key="3">
    <source>
        <dbReference type="ARBA" id="ARBA00022692"/>
    </source>
</evidence>
<feature type="transmembrane region" description="Helical" evidence="8">
    <location>
        <begin position="209"/>
        <end position="227"/>
    </location>
</feature>
<feature type="transmembrane region" description="Helical" evidence="8">
    <location>
        <begin position="422"/>
        <end position="444"/>
    </location>
</feature>
<dbReference type="Pfam" id="PF07690">
    <property type="entry name" value="MFS_1"/>
    <property type="match status" value="1"/>
</dbReference>
<comment type="subcellular location">
    <subcellularLocation>
        <location evidence="1">Membrane</location>
        <topology evidence="1">Multi-pass membrane protein</topology>
    </subcellularLocation>
</comment>
<name>A0A9P9D5G8_9HYPO</name>
<organism evidence="10 11">
    <name type="scientific">Dactylonectria macrodidyma</name>
    <dbReference type="NCBI Taxonomy" id="307937"/>
    <lineage>
        <taxon>Eukaryota</taxon>
        <taxon>Fungi</taxon>
        <taxon>Dikarya</taxon>
        <taxon>Ascomycota</taxon>
        <taxon>Pezizomycotina</taxon>
        <taxon>Sordariomycetes</taxon>
        <taxon>Hypocreomycetidae</taxon>
        <taxon>Hypocreales</taxon>
        <taxon>Nectriaceae</taxon>
        <taxon>Dactylonectria</taxon>
    </lineage>
</organism>
<evidence type="ECO:0000256" key="6">
    <source>
        <dbReference type="ARBA" id="ARBA00023180"/>
    </source>
</evidence>
<feature type="domain" description="Major facilitator superfamily (MFS) profile" evidence="9">
    <location>
        <begin position="84"/>
        <end position="511"/>
    </location>
</feature>
<keyword evidence="5 8" id="KW-0472">Membrane</keyword>
<dbReference type="Proteomes" id="UP000738349">
    <property type="component" value="Unassembled WGS sequence"/>
</dbReference>
<evidence type="ECO:0000256" key="7">
    <source>
        <dbReference type="SAM" id="MobiDB-lite"/>
    </source>
</evidence>
<feature type="compositionally biased region" description="Polar residues" evidence="7">
    <location>
        <begin position="22"/>
        <end position="39"/>
    </location>
</feature>
<feature type="transmembrane region" description="Helical" evidence="8">
    <location>
        <begin position="350"/>
        <end position="370"/>
    </location>
</feature>
<dbReference type="InterPro" id="IPR020846">
    <property type="entry name" value="MFS_dom"/>
</dbReference>
<keyword evidence="6" id="KW-0325">Glycoprotein</keyword>
<gene>
    <name evidence="10" type="ORF">EDB81DRAFT_848789</name>
</gene>
<reference evidence="10" key="1">
    <citation type="journal article" date="2021" name="Nat. Commun.">
        <title>Genetic determinants of endophytism in the Arabidopsis root mycobiome.</title>
        <authorList>
            <person name="Mesny F."/>
            <person name="Miyauchi S."/>
            <person name="Thiergart T."/>
            <person name="Pickel B."/>
            <person name="Atanasova L."/>
            <person name="Karlsson M."/>
            <person name="Huettel B."/>
            <person name="Barry K.W."/>
            <person name="Haridas S."/>
            <person name="Chen C."/>
            <person name="Bauer D."/>
            <person name="Andreopoulos W."/>
            <person name="Pangilinan J."/>
            <person name="LaButti K."/>
            <person name="Riley R."/>
            <person name="Lipzen A."/>
            <person name="Clum A."/>
            <person name="Drula E."/>
            <person name="Henrissat B."/>
            <person name="Kohler A."/>
            <person name="Grigoriev I.V."/>
            <person name="Martin F.M."/>
            <person name="Hacquard S."/>
        </authorList>
    </citation>
    <scope>NUCLEOTIDE SEQUENCE</scope>
    <source>
        <strain evidence="10">MPI-CAGE-AT-0147</strain>
    </source>
</reference>
<feature type="transmembrane region" description="Helical" evidence="8">
    <location>
        <begin position="149"/>
        <end position="169"/>
    </location>
</feature>
<dbReference type="EMBL" id="JAGMUV010000036">
    <property type="protein sequence ID" value="KAH7113046.1"/>
    <property type="molecule type" value="Genomic_DNA"/>
</dbReference>
<proteinExistence type="inferred from homology"/>
<dbReference type="FunFam" id="1.20.1250.20:FF:000011">
    <property type="entry name" value="MFS multidrug transporter, putative"/>
    <property type="match status" value="1"/>
</dbReference>
<feature type="region of interest" description="Disordered" evidence="7">
    <location>
        <begin position="1"/>
        <end position="70"/>
    </location>
</feature>
<dbReference type="PANTHER" id="PTHR23502:SF68">
    <property type="entry name" value="MULTIDRUG TRANSPORTER, PUTATIVE (AFU_ORTHOLOGUE AFUA_3G01120)-RELATED"/>
    <property type="match status" value="1"/>
</dbReference>
<dbReference type="CDD" id="cd17323">
    <property type="entry name" value="MFS_Tpo1_MDR_like"/>
    <property type="match status" value="1"/>
</dbReference>
<dbReference type="Gene3D" id="1.20.1250.20">
    <property type="entry name" value="MFS general substrate transporter like domains"/>
    <property type="match status" value="1"/>
</dbReference>
<feature type="compositionally biased region" description="Polar residues" evidence="7">
    <location>
        <begin position="1"/>
        <end position="12"/>
    </location>
</feature>
<evidence type="ECO:0000256" key="1">
    <source>
        <dbReference type="ARBA" id="ARBA00004141"/>
    </source>
</evidence>
<dbReference type="GO" id="GO:0016020">
    <property type="term" value="C:membrane"/>
    <property type="evidence" value="ECO:0007669"/>
    <property type="project" value="UniProtKB-SubCell"/>
</dbReference>
<evidence type="ECO:0000313" key="11">
    <source>
        <dbReference type="Proteomes" id="UP000738349"/>
    </source>
</evidence>
<keyword evidence="11" id="KW-1185">Reference proteome</keyword>
<evidence type="ECO:0000259" key="9">
    <source>
        <dbReference type="PROSITE" id="PS50850"/>
    </source>
</evidence>
<evidence type="ECO:0000256" key="5">
    <source>
        <dbReference type="ARBA" id="ARBA00023136"/>
    </source>
</evidence>
<evidence type="ECO:0000256" key="8">
    <source>
        <dbReference type="SAM" id="Phobius"/>
    </source>
</evidence>
<protein>
    <submittedName>
        <fullName evidence="10">MFS multidrug transporter</fullName>
    </submittedName>
</protein>
<feature type="transmembrane region" description="Helical" evidence="8">
    <location>
        <begin position="305"/>
        <end position="330"/>
    </location>
</feature>
<feature type="transmembrane region" description="Helical" evidence="8">
    <location>
        <begin position="175"/>
        <end position="197"/>
    </location>
</feature>
<feature type="transmembrane region" description="Helical" evidence="8">
    <location>
        <begin position="391"/>
        <end position="410"/>
    </location>
</feature>
<dbReference type="GO" id="GO:0022857">
    <property type="term" value="F:transmembrane transporter activity"/>
    <property type="evidence" value="ECO:0007669"/>
    <property type="project" value="InterPro"/>
</dbReference>
<keyword evidence="3 8" id="KW-0812">Transmembrane</keyword>
<evidence type="ECO:0000256" key="4">
    <source>
        <dbReference type="ARBA" id="ARBA00022989"/>
    </source>
</evidence>
<sequence length="519" mass="56759">MAVDSEQQSHTPAPTLLAAAENDNSQFSRDSIKTYTDAASNDDVETQRQSQEAVPEAAPDALDWDGPDDPHNPMNWPASKRYWQIFIVAMIQLISNLASTMFAPAASQLVEDFDFSSTLLSSLAVSIYVAGFAIGPLIWAPLSEVYGRLTIYAISSVLFVAFVVGSAFATDLGMFLAFRLLSGCGGAASLACSGGTLADVIPRRERGKWMALLAIGPIMGPTIGPIIGGFVGQYIGWRWIFRLMAIMFGALVPLAVLYLRETYAPVILFRRETRRRKAEGLPPLSIARSEITTKLKRSILRPFKLLFLSPVVLFLALYAAFCFGLMFLLFTTFSAVFKGQYGFSTGITGLAYIGMGVGTLGGLIVQGKFSDKIMHQRAAKRGGDVKPEDRIPLMAYFSWTIPVGMFWYGWSADAKTHWIVPIMGSTFVGIGFIFIMMPSMVYLVDCFGPEAAASALAAHTVLRSIAGAFLPLAGPKMYESLGYGWGNSLLGFLALAMVPIPWYFMLYGEKMRLKRKLVL</sequence>
<comment type="caution">
    <text evidence="10">The sequence shown here is derived from an EMBL/GenBank/DDBJ whole genome shotgun (WGS) entry which is preliminary data.</text>
</comment>
<comment type="similarity">
    <text evidence="2">Belongs to the major facilitator superfamily.</text>
</comment>
<feature type="transmembrane region" description="Helical" evidence="8">
    <location>
        <begin position="485"/>
        <end position="506"/>
    </location>
</feature>
<feature type="transmembrane region" description="Helical" evidence="8">
    <location>
        <begin position="451"/>
        <end position="473"/>
    </location>
</feature>
<dbReference type="PROSITE" id="PS50850">
    <property type="entry name" value="MFS"/>
    <property type="match status" value="1"/>
</dbReference>
<feature type="transmembrane region" description="Helical" evidence="8">
    <location>
        <begin position="82"/>
        <end position="103"/>
    </location>
</feature>
<dbReference type="AlphaFoldDB" id="A0A9P9D5G8"/>
<dbReference type="PANTHER" id="PTHR23502">
    <property type="entry name" value="MAJOR FACILITATOR SUPERFAMILY"/>
    <property type="match status" value="1"/>
</dbReference>
<dbReference type="InterPro" id="IPR011701">
    <property type="entry name" value="MFS"/>
</dbReference>
<keyword evidence="4 8" id="KW-1133">Transmembrane helix</keyword>
<dbReference type="InterPro" id="IPR036259">
    <property type="entry name" value="MFS_trans_sf"/>
</dbReference>
<evidence type="ECO:0000313" key="10">
    <source>
        <dbReference type="EMBL" id="KAH7113046.1"/>
    </source>
</evidence>